<evidence type="ECO:0000256" key="1">
    <source>
        <dbReference type="SAM" id="Phobius"/>
    </source>
</evidence>
<proteinExistence type="predicted"/>
<keyword evidence="3" id="KW-1185">Reference proteome</keyword>
<dbReference type="EMBL" id="FXTP01000002">
    <property type="protein sequence ID" value="SMO43479.1"/>
    <property type="molecule type" value="Genomic_DNA"/>
</dbReference>
<dbReference type="AlphaFoldDB" id="A0A521B8S7"/>
<organism evidence="2 3">
    <name type="scientific">Gracilimonas mengyeensis</name>
    <dbReference type="NCBI Taxonomy" id="1302730"/>
    <lineage>
        <taxon>Bacteria</taxon>
        <taxon>Pseudomonadati</taxon>
        <taxon>Balneolota</taxon>
        <taxon>Balneolia</taxon>
        <taxon>Balneolales</taxon>
        <taxon>Balneolaceae</taxon>
        <taxon>Gracilimonas</taxon>
    </lineage>
</organism>
<dbReference type="OrthoDB" id="9815802at2"/>
<dbReference type="RefSeq" id="WP_142453120.1">
    <property type="nucleotide sequence ID" value="NZ_FXTP01000002.1"/>
</dbReference>
<dbReference type="Proteomes" id="UP000317557">
    <property type="component" value="Unassembled WGS sequence"/>
</dbReference>
<feature type="transmembrane region" description="Helical" evidence="1">
    <location>
        <begin position="12"/>
        <end position="29"/>
    </location>
</feature>
<keyword evidence="1" id="KW-0812">Transmembrane</keyword>
<evidence type="ECO:0000313" key="2">
    <source>
        <dbReference type="EMBL" id="SMO43479.1"/>
    </source>
</evidence>
<gene>
    <name evidence="2" type="ORF">SAMN06265219_102103</name>
</gene>
<sequence length="1165" mass="131107">MIEKEEILLKFYIKIILVWGLVSIAPVLVQAQSTIEQEMELRPAKTDSAYFLGEWVEPSSVRLLLNGDTLATNSWDFDEQTGLLKIQQEFPAGSVVVVNFQSLPLSLKRSWQPLRPVEADSALFANPDSLGEELQGYSSDAITDLSNLRQSGSLSRGIIVGSNQDFSLESGLNFELSGALTENIDINASLTDQSIPIQPDGTTQNLREFDKVFIQLQAPSASVEMGDVDISLEQSTFAQLNRRLQGAAGYVESSYGDYSGAVSVVRGTYKSMNFSGQEGVQGPYRLTGRNDEEFVVILAGTERVFVNGQQVQRGADNDYVIDYGLGEITFTNKLLVKDETRIVVEYEYIDRDFNRTMVAAQGGDVLLDGRLKIGATVIRQADGDDLLSQQTLSEDDIAELRQVGDDVDQAVVSGASVATEEERQEFLLYTRVDSTINGEVVSIYEHRPGGSENIYRVRFSRVGENEGSYRRASGQANGLLYEWVGPGQGSYAPFRQLPAPQAQQMAAINGSFQVAPKIEVFGEWAVSDFDANRFSSIDDDDNTDLAYESGIKVDEVKSGIGEISARVSRRFSGDRFRYFERTREVEFDRKWNIIRTGQSREALNEAVVEVRPSLNTMVSGEIGTIDRQDFSGIRQGASVTSNEEGLLNVAYQQDWVQSEDEALASDGNWFRQNGNISKPLETGPVVITPYVRFEQENREQRDANSDSLLQVSQAFYEVGPGVRLDWQDFEINASVGYREQQAVLDNSLRDEATALEQHYRIRFSPSRFFETSNEVRLRDKTYTNAFRQEGRAGRQGLLIKSVTSYMDKKEVIDGEFFYQANTRRQALLQEAYVEVGPEIGQYVWDDLNDDGVQQIDEFFPEVSANEGTFVRQFLPSDEFFPVVDLNVRLINTIQPFANIAGDEDIEDRPWWSGMRLRSRIDIRENSTTSNLADVYLLKLNTFRNDSNTVEGRLYWEKELDILPALDVADVRIGYSENRSLNRRSSESLRNYTNRLFLSSRYDLTGRLRLLLNSETSINSSKSSRLQNRNFDIQSMSVEPGIDATVNRSWSAALNVAYLNKEDRYPNQPVTANMIKVATTHRAWLWRKVQANLRLELRNTVIDGSSSTYGNYELTEGTGEGTNLIWSVGSTYQTNSLIRFSFNYDGRTVKNMPAIHTIKLVMSATF</sequence>
<keyword evidence="1" id="KW-0472">Membrane</keyword>
<evidence type="ECO:0000313" key="3">
    <source>
        <dbReference type="Proteomes" id="UP000317557"/>
    </source>
</evidence>
<accession>A0A521B8S7</accession>
<name>A0A521B8S7_9BACT</name>
<reference evidence="2 3" key="1">
    <citation type="submission" date="2017-05" db="EMBL/GenBank/DDBJ databases">
        <authorList>
            <person name="Varghese N."/>
            <person name="Submissions S."/>
        </authorList>
    </citation>
    <scope>NUCLEOTIDE SEQUENCE [LARGE SCALE GENOMIC DNA]</scope>
    <source>
        <strain evidence="2 3">DSM 21985</strain>
    </source>
</reference>
<keyword evidence="1" id="KW-1133">Transmembrane helix</keyword>
<protein>
    <submittedName>
        <fullName evidence="2">Uncharacterized protein</fullName>
    </submittedName>
</protein>